<dbReference type="SMART" id="SM01372">
    <property type="entry name" value="E2F_TDP"/>
    <property type="match status" value="1"/>
</dbReference>
<evidence type="ECO:0000256" key="2">
    <source>
        <dbReference type="ARBA" id="ARBA00023015"/>
    </source>
</evidence>
<feature type="compositionally biased region" description="Basic residues" evidence="8">
    <location>
        <begin position="430"/>
        <end position="447"/>
    </location>
</feature>
<evidence type="ECO:0000256" key="6">
    <source>
        <dbReference type="RuleBase" id="RU003796"/>
    </source>
</evidence>
<feature type="domain" description="E2F/DP family winged-helix DNA-binding" evidence="9">
    <location>
        <begin position="222"/>
        <end position="287"/>
    </location>
</feature>
<evidence type="ECO:0000256" key="8">
    <source>
        <dbReference type="SAM" id="MobiDB-lite"/>
    </source>
</evidence>
<dbReference type="FunFam" id="1.10.10.10:FF:000008">
    <property type="entry name" value="E2F transcription factor 1"/>
    <property type="match status" value="1"/>
</dbReference>
<evidence type="ECO:0000256" key="3">
    <source>
        <dbReference type="ARBA" id="ARBA00023125"/>
    </source>
</evidence>
<reference evidence="11" key="1">
    <citation type="submission" date="2024-06" db="EMBL/GenBank/DDBJ databases">
        <authorList>
            <person name="Ryan C."/>
        </authorList>
    </citation>
    <scope>NUCLEOTIDE SEQUENCE [LARGE SCALE GENOMIC DNA]</scope>
</reference>
<organism evidence="10 11">
    <name type="scientific">Urochloa decumbens</name>
    <dbReference type="NCBI Taxonomy" id="240449"/>
    <lineage>
        <taxon>Eukaryota</taxon>
        <taxon>Viridiplantae</taxon>
        <taxon>Streptophyta</taxon>
        <taxon>Embryophyta</taxon>
        <taxon>Tracheophyta</taxon>
        <taxon>Spermatophyta</taxon>
        <taxon>Magnoliopsida</taxon>
        <taxon>Liliopsida</taxon>
        <taxon>Poales</taxon>
        <taxon>Poaceae</taxon>
        <taxon>PACMAD clade</taxon>
        <taxon>Panicoideae</taxon>
        <taxon>Panicodae</taxon>
        <taxon>Paniceae</taxon>
        <taxon>Melinidinae</taxon>
        <taxon>Urochloa</taxon>
    </lineage>
</organism>
<evidence type="ECO:0000313" key="10">
    <source>
        <dbReference type="EMBL" id="CAL5067650.1"/>
    </source>
</evidence>
<evidence type="ECO:0000256" key="7">
    <source>
        <dbReference type="SAM" id="Coils"/>
    </source>
</evidence>
<protein>
    <recommendedName>
        <fullName evidence="9">E2F/DP family winged-helix DNA-binding domain-containing protein</fullName>
    </recommendedName>
</protein>
<dbReference type="GO" id="GO:0003677">
    <property type="term" value="F:DNA binding"/>
    <property type="evidence" value="ECO:0007669"/>
    <property type="project" value="UniProtKB-KW"/>
</dbReference>
<evidence type="ECO:0000259" key="9">
    <source>
        <dbReference type="SMART" id="SM01372"/>
    </source>
</evidence>
<dbReference type="Proteomes" id="UP001497457">
    <property type="component" value="Chromosome 5rd"/>
</dbReference>
<proteinExistence type="inferred from homology"/>
<dbReference type="InterPro" id="IPR036390">
    <property type="entry name" value="WH_DNA-bd_sf"/>
</dbReference>
<dbReference type="Gene3D" id="1.10.10.10">
    <property type="entry name" value="Winged helix-like DNA-binding domain superfamily/Winged helix DNA-binding domain"/>
    <property type="match status" value="1"/>
</dbReference>
<dbReference type="InterPro" id="IPR032198">
    <property type="entry name" value="E2F_CC-MB"/>
</dbReference>
<keyword evidence="5" id="KW-0131">Cell cycle</keyword>
<dbReference type="InterPro" id="IPR003316">
    <property type="entry name" value="E2F_WHTH_DNA-bd_dom"/>
</dbReference>
<dbReference type="PANTHER" id="PTHR12081">
    <property type="entry name" value="TRANSCRIPTION FACTOR E2F"/>
    <property type="match status" value="1"/>
</dbReference>
<feature type="region of interest" description="Disordered" evidence="8">
    <location>
        <begin position="82"/>
        <end position="108"/>
    </location>
</feature>
<gene>
    <name evidence="10" type="ORF">URODEC1_LOCUS101121</name>
</gene>
<keyword evidence="6" id="KW-0539">Nucleus</keyword>
<dbReference type="Pfam" id="PF16421">
    <property type="entry name" value="E2F_CC-MB"/>
    <property type="match status" value="1"/>
</dbReference>
<keyword evidence="11" id="KW-1185">Reference proteome</keyword>
<dbReference type="InterPro" id="IPR015633">
    <property type="entry name" value="E2F"/>
</dbReference>
<dbReference type="Pfam" id="PF02319">
    <property type="entry name" value="WHD_E2F_TDP"/>
    <property type="match status" value="1"/>
</dbReference>
<comment type="similarity">
    <text evidence="1 6">Belongs to the E2F/DP family.</text>
</comment>
<evidence type="ECO:0000256" key="4">
    <source>
        <dbReference type="ARBA" id="ARBA00023163"/>
    </source>
</evidence>
<dbReference type="InterPro" id="IPR037241">
    <property type="entry name" value="E2F-DP_heterodim"/>
</dbReference>
<feature type="compositionally biased region" description="Low complexity" evidence="8">
    <location>
        <begin position="94"/>
        <end position="105"/>
    </location>
</feature>
<dbReference type="AlphaFoldDB" id="A0ABC9F383"/>
<evidence type="ECO:0000256" key="1">
    <source>
        <dbReference type="ARBA" id="ARBA00010940"/>
    </source>
</evidence>
<keyword evidence="2 6" id="KW-0805">Transcription regulation</keyword>
<dbReference type="PANTHER" id="PTHR12081:SF82">
    <property type="entry name" value="E2F_DP FAMILY WINGED-HELIX DNA-BINDING DOMAIN-CONTAINING PROTEIN"/>
    <property type="match status" value="1"/>
</dbReference>
<name>A0ABC9F383_9POAL</name>
<evidence type="ECO:0000313" key="11">
    <source>
        <dbReference type="Proteomes" id="UP001497457"/>
    </source>
</evidence>
<dbReference type="InterPro" id="IPR036388">
    <property type="entry name" value="WH-like_DNA-bd_sf"/>
</dbReference>
<accession>A0ABC9F383</accession>
<dbReference type="CDD" id="cd14660">
    <property type="entry name" value="E2F_DD"/>
    <property type="match status" value="1"/>
</dbReference>
<feature type="region of interest" description="Disordered" evidence="8">
    <location>
        <begin position="427"/>
        <end position="448"/>
    </location>
</feature>
<keyword evidence="7" id="KW-0175">Coiled coil</keyword>
<dbReference type="Gene3D" id="6.10.250.540">
    <property type="match status" value="1"/>
</dbReference>
<sequence length="549" mass="58644">MSAGGARPAAAQQIVHSLQRCARLVPAGPPFADALGDYHRFSQPSPPPAAAAAAAAPLDGGRGGVEEGIFVRTPALPPSASALGDYHRFPRPSSPAAAAQGASPAGGRGEIEEGIVVRMPNAENAAAVKLSSMGSTRPIGSLLVQLKRKAPSGGIDTAKSLELVASPGFIGGVGSSLRASMSGKSATTYKSKAKCSIAGSQTPISIAAVSPGNPPTPAGLCRYDSSLALLTKRFVDLLKQAQDGILDLNSTADKLDVQKRRIYDITNVLEGIGLIEKKSKNRISWKVSDESGANSVNDRSVLKNEVENLNLQEQALDEHISKMREKLKALTEDESRQGWLFLTEDDIKGLPCFQNRTLIAIKAPHGSSLEVPNPDMMTGDSFQRRYRIIIRSTMGPVDIYLVSNFEEKLEVNLDDIGTLATQTNVAKHNSSVKRPVKGPRTKRAGQRSRKEVVLNAQQIHKIPDLNAPYPSEGMLRKINPSDIDSDADYWLLTDEDVSITDMWRTAQMEWGQIDPNDFVAEEVSTPGPGALNQQPAAIGEPTAEGPNNG</sequence>
<keyword evidence="3 6" id="KW-0238">DNA-binding</keyword>
<dbReference type="GO" id="GO:0005634">
    <property type="term" value="C:nucleus"/>
    <property type="evidence" value="ECO:0007669"/>
    <property type="project" value="UniProtKB-SubCell"/>
</dbReference>
<dbReference type="SUPFAM" id="SSF46785">
    <property type="entry name" value="Winged helix' DNA-binding domain"/>
    <property type="match status" value="1"/>
</dbReference>
<feature type="coiled-coil region" evidence="7">
    <location>
        <begin position="299"/>
        <end position="333"/>
    </location>
</feature>
<reference evidence="10 11" key="2">
    <citation type="submission" date="2024-10" db="EMBL/GenBank/DDBJ databases">
        <authorList>
            <person name="Ryan C."/>
        </authorList>
    </citation>
    <scope>NUCLEOTIDE SEQUENCE [LARGE SCALE GENOMIC DNA]</scope>
</reference>
<dbReference type="SUPFAM" id="SSF144074">
    <property type="entry name" value="E2F-DP heterodimerization region"/>
    <property type="match status" value="1"/>
</dbReference>
<keyword evidence="4 6" id="KW-0804">Transcription</keyword>
<dbReference type="EMBL" id="OZ075115">
    <property type="protein sequence ID" value="CAL5067650.1"/>
    <property type="molecule type" value="Genomic_DNA"/>
</dbReference>
<evidence type="ECO:0000256" key="5">
    <source>
        <dbReference type="ARBA" id="ARBA00023306"/>
    </source>
</evidence>
<feature type="region of interest" description="Disordered" evidence="8">
    <location>
        <begin position="520"/>
        <end position="549"/>
    </location>
</feature>
<comment type="subcellular location">
    <subcellularLocation>
        <location evidence="6">Nucleus</location>
    </subcellularLocation>
</comment>